<gene>
    <name evidence="1" type="ORF">K432DRAFT_382422</name>
</gene>
<protein>
    <recommendedName>
        <fullName evidence="3">F-box domain-containing protein</fullName>
    </recommendedName>
</protein>
<dbReference type="PANTHER" id="PTHR42085:SF2">
    <property type="entry name" value="F-BOX DOMAIN-CONTAINING PROTEIN"/>
    <property type="match status" value="1"/>
</dbReference>
<dbReference type="PANTHER" id="PTHR42085">
    <property type="entry name" value="F-BOX DOMAIN-CONTAINING PROTEIN"/>
    <property type="match status" value="1"/>
</dbReference>
<keyword evidence="2" id="KW-1185">Reference proteome</keyword>
<dbReference type="EMBL" id="KV744969">
    <property type="protein sequence ID" value="OCK80241.1"/>
    <property type="molecule type" value="Genomic_DNA"/>
</dbReference>
<organism evidence="1 2">
    <name type="scientific">Lepidopterella palustris CBS 459.81</name>
    <dbReference type="NCBI Taxonomy" id="1314670"/>
    <lineage>
        <taxon>Eukaryota</taxon>
        <taxon>Fungi</taxon>
        <taxon>Dikarya</taxon>
        <taxon>Ascomycota</taxon>
        <taxon>Pezizomycotina</taxon>
        <taxon>Dothideomycetes</taxon>
        <taxon>Pleosporomycetidae</taxon>
        <taxon>Mytilinidiales</taxon>
        <taxon>Argynnaceae</taxon>
        <taxon>Lepidopterella</taxon>
    </lineage>
</organism>
<evidence type="ECO:0000313" key="2">
    <source>
        <dbReference type="Proteomes" id="UP000250266"/>
    </source>
</evidence>
<evidence type="ECO:0000313" key="1">
    <source>
        <dbReference type="EMBL" id="OCK80241.1"/>
    </source>
</evidence>
<dbReference type="InterPro" id="IPR038883">
    <property type="entry name" value="AN11006-like"/>
</dbReference>
<reference evidence="1 2" key="1">
    <citation type="journal article" date="2016" name="Nat. Commun.">
        <title>Ectomycorrhizal ecology is imprinted in the genome of the dominant symbiotic fungus Cenococcum geophilum.</title>
        <authorList>
            <consortium name="DOE Joint Genome Institute"/>
            <person name="Peter M."/>
            <person name="Kohler A."/>
            <person name="Ohm R.A."/>
            <person name="Kuo A."/>
            <person name="Krutzmann J."/>
            <person name="Morin E."/>
            <person name="Arend M."/>
            <person name="Barry K.W."/>
            <person name="Binder M."/>
            <person name="Choi C."/>
            <person name="Clum A."/>
            <person name="Copeland A."/>
            <person name="Grisel N."/>
            <person name="Haridas S."/>
            <person name="Kipfer T."/>
            <person name="LaButti K."/>
            <person name="Lindquist E."/>
            <person name="Lipzen A."/>
            <person name="Maire R."/>
            <person name="Meier B."/>
            <person name="Mihaltcheva S."/>
            <person name="Molinier V."/>
            <person name="Murat C."/>
            <person name="Poggeler S."/>
            <person name="Quandt C.A."/>
            <person name="Sperisen C."/>
            <person name="Tritt A."/>
            <person name="Tisserant E."/>
            <person name="Crous P.W."/>
            <person name="Henrissat B."/>
            <person name="Nehls U."/>
            <person name="Egli S."/>
            <person name="Spatafora J.W."/>
            <person name="Grigoriev I.V."/>
            <person name="Martin F.M."/>
        </authorList>
    </citation>
    <scope>NUCLEOTIDE SEQUENCE [LARGE SCALE GENOMIC DNA]</scope>
    <source>
        <strain evidence="1 2">CBS 459.81</strain>
    </source>
</reference>
<evidence type="ECO:0008006" key="3">
    <source>
        <dbReference type="Google" id="ProtNLM"/>
    </source>
</evidence>
<dbReference type="Proteomes" id="UP000250266">
    <property type="component" value="Unassembled WGS sequence"/>
</dbReference>
<sequence length="255" mass="29747">MAFNASKNLLCFPDAYAEEHKSSGPPQPSLLCLPTELRLRIFYYAFEDPNEYHRPCHRPWEPLRPPYFNVEYHKNVLRASRHFRTLYWGTESMSSLLRINRQLHREAEEVLYTQFLVRWVAPLQHFVGFTKMISSSARQTLRHIEIQICLSGPSFDKGEERPEIEETKKILEGVVANLTGLRSVKANFAISKAGSGRDRPTSLQAKYADTIMELLYVFRNIDRVILPHPPLTQLTPDVSWEIFDDCRKRLEARAW</sequence>
<accession>A0A8E2EA49</accession>
<name>A0A8E2EA49_9PEZI</name>
<dbReference type="AlphaFoldDB" id="A0A8E2EA49"/>
<proteinExistence type="predicted"/>
<dbReference type="OrthoDB" id="5314997at2759"/>